<dbReference type="SUPFAM" id="SSF111369">
    <property type="entry name" value="HlyD-like secretion proteins"/>
    <property type="match status" value="1"/>
</dbReference>
<evidence type="ECO:0000256" key="1">
    <source>
        <dbReference type="ARBA" id="ARBA00009477"/>
    </source>
</evidence>
<dbReference type="Pfam" id="PF25989">
    <property type="entry name" value="YknX_C"/>
    <property type="match status" value="1"/>
</dbReference>
<dbReference type="GO" id="GO:0015562">
    <property type="term" value="F:efflux transmembrane transporter activity"/>
    <property type="evidence" value="ECO:0007669"/>
    <property type="project" value="TreeGrafter"/>
</dbReference>
<evidence type="ECO:0000259" key="3">
    <source>
        <dbReference type="Pfam" id="PF25989"/>
    </source>
</evidence>
<name>A0A1C0TRP1_9GAMM</name>
<comment type="similarity">
    <text evidence="1">Belongs to the membrane fusion protein (MFP) (TC 8.A.1) family.</text>
</comment>
<dbReference type="PANTHER" id="PTHR30469">
    <property type="entry name" value="MULTIDRUG RESISTANCE PROTEIN MDTA"/>
    <property type="match status" value="1"/>
</dbReference>
<sequence>MNKSTFKIANAQRILNGSLAMPFAALILFSPYLFAQTQPKVAVEVKTVSTSTIYDWAFSEGLAQGIRREYLNFETDGKITFIAEDQNGIDVRAGSHVIGPKAGENFGQLLARVDERKDLESVKNYEAALRSAQLSISLSESRIKQAENNYNLAKTSFERTEAVWKQKLIPKEQYESSKTELLNAQETLKTAKTELANAKNQEKSAIAQLNQAKLGLEKTSIFAPFDGVLRKVNVREGDFWAGPSASVSDREKEVTSAMVVVDNSQYEVTLNVPYYAAGKLKENQPVYISWSAALLSKSAQSQFGDELVAHGKIFSVSPSISLEQRAIEVKVHTNKGAELLKDGMHVMAWILVDKKEQVLMVPDEAMVVRNNKPYVFVEQDGKAKLTKIETGIEGLDNVEVISGLSKGMKVITVGKHKLVDGTEIRLVQE</sequence>
<dbReference type="NCBIfam" id="TIGR01730">
    <property type="entry name" value="RND_mfp"/>
    <property type="match status" value="1"/>
</dbReference>
<evidence type="ECO:0000256" key="2">
    <source>
        <dbReference type="SAM" id="Coils"/>
    </source>
</evidence>
<dbReference type="PANTHER" id="PTHR30469:SF15">
    <property type="entry name" value="HLYD FAMILY OF SECRETION PROTEINS"/>
    <property type="match status" value="1"/>
</dbReference>
<dbReference type="Gene3D" id="2.40.50.100">
    <property type="match status" value="1"/>
</dbReference>
<gene>
    <name evidence="4" type="ORF">A7985_08870</name>
</gene>
<accession>A0A1C0TRP1</accession>
<dbReference type="EMBL" id="MAUJ01000002">
    <property type="protein sequence ID" value="OCQ21911.1"/>
    <property type="molecule type" value="Genomic_DNA"/>
</dbReference>
<organism evidence="4 5">
    <name type="scientific">Pseudoalteromonas luteoviolacea</name>
    <dbReference type="NCBI Taxonomy" id="43657"/>
    <lineage>
        <taxon>Bacteria</taxon>
        <taxon>Pseudomonadati</taxon>
        <taxon>Pseudomonadota</taxon>
        <taxon>Gammaproteobacteria</taxon>
        <taxon>Alteromonadales</taxon>
        <taxon>Pseudoalteromonadaceae</taxon>
        <taxon>Pseudoalteromonas</taxon>
    </lineage>
</organism>
<keyword evidence="2" id="KW-0175">Coiled coil</keyword>
<dbReference type="AlphaFoldDB" id="A0A1C0TRP1"/>
<dbReference type="Proteomes" id="UP000093366">
    <property type="component" value="Unassembled WGS sequence"/>
</dbReference>
<dbReference type="RefSeq" id="WP_065790120.1">
    <property type="nucleotide sequence ID" value="NZ_MAUJ01000002.1"/>
</dbReference>
<dbReference type="Gene3D" id="1.10.287.470">
    <property type="entry name" value="Helix hairpin bin"/>
    <property type="match status" value="1"/>
</dbReference>
<evidence type="ECO:0000313" key="5">
    <source>
        <dbReference type="Proteomes" id="UP000093366"/>
    </source>
</evidence>
<feature type="domain" description="YknX-like C-terminal permuted SH3-like" evidence="3">
    <location>
        <begin position="358"/>
        <end position="425"/>
    </location>
</feature>
<feature type="coiled-coil region" evidence="2">
    <location>
        <begin position="129"/>
        <end position="212"/>
    </location>
</feature>
<protein>
    <recommendedName>
        <fullName evidence="3">YknX-like C-terminal permuted SH3-like domain-containing protein</fullName>
    </recommendedName>
</protein>
<dbReference type="InterPro" id="IPR058637">
    <property type="entry name" value="YknX-like_C"/>
</dbReference>
<reference evidence="5" key="1">
    <citation type="submission" date="2016-07" db="EMBL/GenBank/DDBJ databases">
        <authorList>
            <person name="Florea S."/>
            <person name="Webb J.S."/>
            <person name="Jaromczyk J."/>
            <person name="Schardl C.L."/>
        </authorList>
    </citation>
    <scope>NUCLEOTIDE SEQUENCE [LARGE SCALE GENOMIC DNA]</scope>
    <source>
        <strain evidence="5">IPB1</strain>
    </source>
</reference>
<comment type="caution">
    <text evidence="4">The sequence shown here is derived from an EMBL/GenBank/DDBJ whole genome shotgun (WGS) entry which is preliminary data.</text>
</comment>
<dbReference type="InterPro" id="IPR006143">
    <property type="entry name" value="RND_pump_MFP"/>
</dbReference>
<dbReference type="Gene3D" id="2.40.30.170">
    <property type="match status" value="1"/>
</dbReference>
<dbReference type="Gene3D" id="2.40.420.20">
    <property type="match status" value="1"/>
</dbReference>
<dbReference type="GO" id="GO:1990281">
    <property type="term" value="C:efflux pump complex"/>
    <property type="evidence" value="ECO:0007669"/>
    <property type="project" value="TreeGrafter"/>
</dbReference>
<dbReference type="OrthoDB" id="266524at2"/>
<proteinExistence type="inferred from homology"/>
<evidence type="ECO:0000313" key="4">
    <source>
        <dbReference type="EMBL" id="OCQ21911.1"/>
    </source>
</evidence>